<gene>
    <name evidence="2" type="ordered locus">Curi_c04470</name>
</gene>
<dbReference type="EMBL" id="CP003326">
    <property type="protein sequence ID" value="AFS77522.1"/>
    <property type="molecule type" value="Genomic_DNA"/>
</dbReference>
<keyword evidence="1" id="KW-0472">Membrane</keyword>
<dbReference type="eggNOG" id="ENOG50332NJ">
    <property type="taxonomic scope" value="Bacteria"/>
</dbReference>
<organism evidence="2 3">
    <name type="scientific">Gottschalkia acidurici (strain ATCC 7906 / DSM 604 / BCRC 14475 / CIP 104303 / KCTC 5404 / NCIMB 10678 / 9a)</name>
    <name type="common">Clostridium acidurici</name>
    <dbReference type="NCBI Taxonomy" id="1128398"/>
    <lineage>
        <taxon>Bacteria</taxon>
        <taxon>Bacillati</taxon>
        <taxon>Bacillota</taxon>
        <taxon>Tissierellia</taxon>
        <taxon>Tissierellales</taxon>
        <taxon>Gottschalkiaceae</taxon>
        <taxon>Gottschalkia</taxon>
    </lineage>
</organism>
<dbReference type="Proteomes" id="UP000006094">
    <property type="component" value="Chromosome"/>
</dbReference>
<name>K0AXL3_GOTA9</name>
<evidence type="ECO:0000256" key="1">
    <source>
        <dbReference type="SAM" id="Phobius"/>
    </source>
</evidence>
<dbReference type="HOGENOM" id="CLU_199508_0_1_9"/>
<keyword evidence="1" id="KW-1133">Transmembrane helix</keyword>
<feature type="transmembrane region" description="Helical" evidence="1">
    <location>
        <begin position="52"/>
        <end position="71"/>
    </location>
</feature>
<dbReference type="KEGG" id="cad:Curi_c04470"/>
<sequence>MKLKGVISLITFLKSIKELSFLLMFISSVVYNRELKLTKWKRKLTKGEMTMYIITSISILVYPTVYILILFGT</sequence>
<protein>
    <submittedName>
        <fullName evidence="2">Uncharacterized protein</fullName>
    </submittedName>
</protein>
<proteinExistence type="predicted"/>
<feature type="transmembrane region" description="Helical" evidence="1">
    <location>
        <begin position="6"/>
        <end position="31"/>
    </location>
</feature>
<dbReference type="OrthoDB" id="2738996at2"/>
<evidence type="ECO:0000313" key="3">
    <source>
        <dbReference type="Proteomes" id="UP000006094"/>
    </source>
</evidence>
<reference evidence="2 3" key="1">
    <citation type="journal article" date="2012" name="PLoS ONE">
        <title>The purine-utilizing bacterium Clostridium acidurici 9a: a genome-guided metabolic reconsideration.</title>
        <authorList>
            <person name="Hartwich K."/>
            <person name="Poehlein A."/>
            <person name="Daniel R."/>
        </authorList>
    </citation>
    <scope>NUCLEOTIDE SEQUENCE [LARGE SCALE GENOMIC DNA]</scope>
    <source>
        <strain evidence="3">ATCC 7906 / DSM 604 / BCRC 14475 / CIP 104303 / KCTC 5404 / NCIMB 10678 / 9a</strain>
    </source>
</reference>
<keyword evidence="3" id="KW-1185">Reference proteome</keyword>
<keyword evidence="1" id="KW-0812">Transmembrane</keyword>
<dbReference type="AlphaFoldDB" id="K0AXL3"/>
<evidence type="ECO:0000313" key="2">
    <source>
        <dbReference type="EMBL" id="AFS77522.1"/>
    </source>
</evidence>
<accession>K0AXL3</accession>